<evidence type="ECO:0000313" key="3">
    <source>
        <dbReference type="Proteomes" id="UP000192277"/>
    </source>
</evidence>
<name>A0ABX3NZX1_9BACT</name>
<keyword evidence="1" id="KW-0472">Membrane</keyword>
<comment type="caution">
    <text evidence="2">The sequence shown here is derived from an EMBL/GenBank/DDBJ whole genome shotgun (WGS) entry which is preliminary data.</text>
</comment>
<reference evidence="2 3" key="1">
    <citation type="submission" date="2016-04" db="EMBL/GenBank/DDBJ databases">
        <authorList>
            <person name="Chen L."/>
            <person name="Zhuang W."/>
            <person name="Wang G."/>
        </authorList>
    </citation>
    <scope>NUCLEOTIDE SEQUENCE [LARGE SCALE GENOMIC DNA]</scope>
    <source>
        <strain evidence="3">GR20</strain>
    </source>
</reference>
<gene>
    <name evidence="2" type="ORF">A4D02_26150</name>
</gene>
<accession>A0ABX3NZX1</accession>
<evidence type="ECO:0000313" key="2">
    <source>
        <dbReference type="EMBL" id="OQP51597.1"/>
    </source>
</evidence>
<dbReference type="RefSeq" id="WP_014219697.1">
    <property type="nucleotide sequence ID" value="NZ_LWBO01000005.1"/>
</dbReference>
<keyword evidence="1" id="KW-1133">Transmembrane helix</keyword>
<organism evidence="2 3">
    <name type="scientific">Niastella koreensis</name>
    <dbReference type="NCBI Taxonomy" id="354356"/>
    <lineage>
        <taxon>Bacteria</taxon>
        <taxon>Pseudomonadati</taxon>
        <taxon>Bacteroidota</taxon>
        <taxon>Chitinophagia</taxon>
        <taxon>Chitinophagales</taxon>
        <taxon>Chitinophagaceae</taxon>
        <taxon>Niastella</taxon>
    </lineage>
</organism>
<feature type="transmembrane region" description="Helical" evidence="1">
    <location>
        <begin position="76"/>
        <end position="94"/>
    </location>
</feature>
<dbReference type="EMBL" id="LWBO01000005">
    <property type="protein sequence ID" value="OQP51597.1"/>
    <property type="molecule type" value="Genomic_DNA"/>
</dbReference>
<keyword evidence="1" id="KW-0812">Transmembrane</keyword>
<keyword evidence="3" id="KW-1185">Reference proteome</keyword>
<evidence type="ECO:0000256" key="1">
    <source>
        <dbReference type="SAM" id="Phobius"/>
    </source>
</evidence>
<evidence type="ECO:0008006" key="4">
    <source>
        <dbReference type="Google" id="ProtNLM"/>
    </source>
</evidence>
<protein>
    <recommendedName>
        <fullName evidence="4">DUF1640 domain-containing protein</fullName>
    </recommendedName>
</protein>
<proteinExistence type="predicted"/>
<dbReference type="Proteomes" id="UP000192277">
    <property type="component" value="Unassembled WGS sequence"/>
</dbReference>
<sequence length="96" mass="11032">MPTITITRLYDLVSVKLGKETAENLTTFIEEKIKCEVDIKNSILASKEDVARVETKIETIIKDAANNRAEMIKWMFVFWIGQMAAMFGFIVLFLKK</sequence>